<comment type="caution">
    <text evidence="1">The sequence shown here is derived from an EMBL/GenBank/DDBJ whole genome shotgun (WGS) entry which is preliminary data.</text>
</comment>
<reference evidence="1 2" key="1">
    <citation type="submission" date="2017-04" db="EMBL/GenBank/DDBJ databases">
        <authorList>
            <person name="Varghese N."/>
            <person name="Submissions S."/>
        </authorList>
    </citation>
    <scope>NUCLEOTIDE SEQUENCE [LARGE SCALE GENOMIC DNA]</scope>
    <source>
        <strain evidence="1 2">VKM Ac-1784</strain>
    </source>
</reference>
<dbReference type="RefSeq" id="WP_086472725.1">
    <property type="nucleotide sequence ID" value="NZ_FXWJ01000001.1"/>
</dbReference>
<dbReference type="Gene3D" id="2.160.20.80">
    <property type="entry name" value="E3 ubiquitin-protein ligase SopA"/>
    <property type="match status" value="1"/>
</dbReference>
<proteinExistence type="predicted"/>
<dbReference type="PANTHER" id="PTHR14136:SF37">
    <property type="entry name" value="PENTAPEPTIDE REPEAT-CONTAINING PROTEIN"/>
    <property type="match status" value="1"/>
</dbReference>
<sequence>MTSIDASSTPSDDRSALRANCADCFALCCTAFGFQRSTDFPIDKPAGTPCLNLADDFSCTIHESLRPRGFRGCTVFDCFGAGQLVSQELFGGTSWRERPGPSAEMFATFSVVRQLQEMSWYLVEAAERTAASDLVAHISRLRTGIQRTLDGGTSEILAYDVESLRADIRSVLIDVSEEARGGYLADTAPDDDLHPSADLAGRDLRARRLCGADLRGAILIGADLRGADLAGVDLLGADLRGARLDGADLSDTLFLTQMQLNAARGDEATLLPATLDRPGHWATASHTSSPTDGELSP</sequence>
<dbReference type="InterPro" id="IPR001646">
    <property type="entry name" value="5peptide_repeat"/>
</dbReference>
<dbReference type="SUPFAM" id="SSF141571">
    <property type="entry name" value="Pentapeptide repeat-like"/>
    <property type="match status" value="1"/>
</dbReference>
<organism evidence="1 2">
    <name type="scientific">Plantibacter elymi</name>
    <name type="common">nom. nud.</name>
    <dbReference type="NCBI Taxonomy" id="199708"/>
    <lineage>
        <taxon>Bacteria</taxon>
        <taxon>Bacillati</taxon>
        <taxon>Actinomycetota</taxon>
        <taxon>Actinomycetes</taxon>
        <taxon>Micrococcales</taxon>
        <taxon>Microbacteriaceae</taxon>
        <taxon>Plantibacter</taxon>
    </lineage>
</organism>
<dbReference type="Pfam" id="PF00805">
    <property type="entry name" value="Pentapeptide"/>
    <property type="match status" value="1"/>
</dbReference>
<dbReference type="EMBL" id="FXWJ01000001">
    <property type="protein sequence ID" value="SMQ60987.1"/>
    <property type="molecule type" value="Genomic_DNA"/>
</dbReference>
<gene>
    <name evidence="1" type="ORF">SAMN06295909_0528</name>
</gene>
<protein>
    <submittedName>
        <fullName evidence="1">Pentapeptide repeat-containing protein</fullName>
    </submittedName>
</protein>
<name>A0ABY1RA08_9MICO</name>
<dbReference type="PANTHER" id="PTHR14136">
    <property type="entry name" value="BTB_POZ DOMAIN-CONTAINING PROTEIN KCTD9"/>
    <property type="match status" value="1"/>
</dbReference>
<evidence type="ECO:0000313" key="2">
    <source>
        <dbReference type="Proteomes" id="UP000194464"/>
    </source>
</evidence>
<dbReference type="InterPro" id="IPR051082">
    <property type="entry name" value="Pentapeptide-BTB/POZ_domain"/>
</dbReference>
<evidence type="ECO:0000313" key="1">
    <source>
        <dbReference type="EMBL" id="SMQ60987.1"/>
    </source>
</evidence>
<keyword evidence="2" id="KW-1185">Reference proteome</keyword>
<accession>A0ABY1RA08</accession>
<dbReference type="Proteomes" id="UP000194464">
    <property type="component" value="Unassembled WGS sequence"/>
</dbReference>